<feature type="compositionally biased region" description="Acidic residues" evidence="3">
    <location>
        <begin position="171"/>
        <end position="181"/>
    </location>
</feature>
<accession>A0AAE1AXX7</accession>
<dbReference type="InterPro" id="IPR000436">
    <property type="entry name" value="Sushi_SCR_CCP_dom"/>
</dbReference>
<dbReference type="Pfam" id="PF00084">
    <property type="entry name" value="Sushi"/>
    <property type="match status" value="1"/>
</dbReference>
<feature type="compositionally biased region" description="Polar residues" evidence="3">
    <location>
        <begin position="396"/>
        <end position="412"/>
    </location>
</feature>
<dbReference type="CDD" id="cd00033">
    <property type="entry name" value="CCP"/>
    <property type="match status" value="1"/>
</dbReference>
<keyword evidence="4" id="KW-0812">Transmembrane</keyword>
<feature type="region of interest" description="Disordered" evidence="3">
    <location>
        <begin position="790"/>
        <end position="888"/>
    </location>
</feature>
<dbReference type="EMBL" id="JAWDGP010000921">
    <property type="protein sequence ID" value="KAK3796134.1"/>
    <property type="molecule type" value="Genomic_DNA"/>
</dbReference>
<feature type="compositionally biased region" description="Polar residues" evidence="3">
    <location>
        <begin position="497"/>
        <end position="521"/>
    </location>
</feature>
<protein>
    <recommendedName>
        <fullName evidence="5">Sushi domain-containing protein</fullName>
    </recommendedName>
</protein>
<feature type="domain" description="Sushi" evidence="5">
    <location>
        <begin position="2"/>
        <end position="57"/>
    </location>
</feature>
<dbReference type="SUPFAM" id="SSF57535">
    <property type="entry name" value="Complement control module/SCR domain"/>
    <property type="match status" value="1"/>
</dbReference>
<keyword evidence="7" id="KW-1185">Reference proteome</keyword>
<feature type="transmembrane region" description="Helical" evidence="4">
    <location>
        <begin position="64"/>
        <end position="87"/>
    </location>
</feature>
<name>A0AAE1AXX7_9GAST</name>
<sequence>MAPCPDPPQDPSTRVIELNSTAIYSTCRPGFRFESGDLRRLCDVNGTWSGQQPVCTVDSIMPKAYLVMLIVGAIVTVFLACIPYDFYRFRKRKKKVRDHQERLSLVTRIAPGHAKVIVETVSTEEGDGHNANQPRKFGFKSLLSVFKFMAGGKLKAGPQGSHSDSAADGFGDLEEGGDDCEDGKCTRNNGYRSVPTSSPRSSRGQVSSEVDSKGGVPKTATPSAKSLVMTPHICRHKSCEHQQPTSHERASCLQRSASENPPSYSSLTVSPNSPSSHSAVAASNRPAYSGRSLTLDLADVISPASDSGTPTPTMPAPATKKKASDIQMYDCPGAGATTGSLQQGGLIYPYAYSPDYEEIETPRRAPNFFRGGVPPPTSRANSSGTLIMGGAFGGKSNRQQQQSQAGYSNYSGGRTLHQHQPDYDFDSYSFQSPRPSYGTGAVPKQNPAPRSGLLVFQKASEIFHRRLEARRHEESASSNTRMSSSCSPPASRDHWSFTESPVTETPPSAPSACNRNRTNSESPKESVVKKEQLTIARPSKEEQTLKKSKDAFSKSPCKDDCLLVKNSSIISPARRCKDTAQSSKAAHALKSSKAQRAMARSLSHQASDEGYSHSDSLSEHAPSQASGPTHMAHLTCLSREEVSSDPDHQPRYSMPYLAESPTMQDEERAGSLQFNFRPISSSKESISSAAQENTSTSHDANRLHSVVPLLYSSEAFDPNVGNFPDLISNELCSSAQASGFSPSKDTAFACSNSSGKTTPDGSDSTVVINTSAASPQQDGTVSSNTFKCFQDSTTERKSPRSNLPQHRSAKDTKLLASNSSPISSAKSSSPTAYRFSQSDFRPGLKQLTRTGSCSSPFDPEFPVPDSKRPSPPSSNSSPDGLHLENEKADVIACPLQKKTALRFSNESRPVALEYKSSAQYKGITLARHSSLEKP</sequence>
<dbReference type="SMART" id="SM00032">
    <property type="entry name" value="CCP"/>
    <property type="match status" value="1"/>
</dbReference>
<evidence type="ECO:0000256" key="4">
    <source>
        <dbReference type="SAM" id="Phobius"/>
    </source>
</evidence>
<dbReference type="AlphaFoldDB" id="A0AAE1AXX7"/>
<comment type="caution">
    <text evidence="2">Lacks conserved residue(s) required for the propagation of feature annotation.</text>
</comment>
<keyword evidence="1" id="KW-1015">Disulfide bond</keyword>
<evidence type="ECO:0000313" key="6">
    <source>
        <dbReference type="EMBL" id="KAK3796134.1"/>
    </source>
</evidence>
<evidence type="ECO:0000256" key="2">
    <source>
        <dbReference type="PROSITE-ProRule" id="PRU00302"/>
    </source>
</evidence>
<feature type="region of interest" description="Disordered" evidence="3">
    <location>
        <begin position="581"/>
        <end position="629"/>
    </location>
</feature>
<keyword evidence="4" id="KW-0472">Membrane</keyword>
<feature type="compositionally biased region" description="Low complexity" evidence="3">
    <location>
        <begin position="582"/>
        <end position="594"/>
    </location>
</feature>
<feature type="compositionally biased region" description="Low complexity" evidence="3">
    <location>
        <begin position="192"/>
        <end position="208"/>
    </location>
</feature>
<organism evidence="6 7">
    <name type="scientific">Elysia crispata</name>
    <name type="common">lettuce slug</name>
    <dbReference type="NCBI Taxonomy" id="231223"/>
    <lineage>
        <taxon>Eukaryota</taxon>
        <taxon>Metazoa</taxon>
        <taxon>Spiralia</taxon>
        <taxon>Lophotrochozoa</taxon>
        <taxon>Mollusca</taxon>
        <taxon>Gastropoda</taxon>
        <taxon>Heterobranchia</taxon>
        <taxon>Euthyneura</taxon>
        <taxon>Panpulmonata</taxon>
        <taxon>Sacoglossa</taxon>
        <taxon>Placobranchoidea</taxon>
        <taxon>Plakobranchidae</taxon>
        <taxon>Elysia</taxon>
    </lineage>
</organism>
<feature type="compositionally biased region" description="Low complexity" evidence="3">
    <location>
        <begin position="262"/>
        <end position="283"/>
    </location>
</feature>
<feature type="region of interest" description="Disordered" evidence="3">
    <location>
        <begin position="747"/>
        <end position="767"/>
    </location>
</feature>
<gene>
    <name evidence="6" type="ORF">RRG08_004348</name>
</gene>
<feature type="compositionally biased region" description="Basic and acidic residues" evidence="3">
    <location>
        <begin position="606"/>
        <end position="618"/>
    </location>
</feature>
<reference evidence="6" key="1">
    <citation type="journal article" date="2023" name="G3 (Bethesda)">
        <title>A reference genome for the long-term kleptoplast-retaining sea slug Elysia crispata morphotype clarki.</title>
        <authorList>
            <person name="Eastman K.E."/>
            <person name="Pendleton A.L."/>
            <person name="Shaikh M.A."/>
            <person name="Suttiyut T."/>
            <person name="Ogas R."/>
            <person name="Tomko P."/>
            <person name="Gavelis G."/>
            <person name="Widhalm J.R."/>
            <person name="Wisecaver J.H."/>
        </authorList>
    </citation>
    <scope>NUCLEOTIDE SEQUENCE</scope>
    <source>
        <strain evidence="6">ECLA1</strain>
    </source>
</reference>
<comment type="caution">
    <text evidence="6">The sequence shown here is derived from an EMBL/GenBank/DDBJ whole genome shotgun (WGS) entry which is preliminary data.</text>
</comment>
<feature type="region of interest" description="Disordered" evidence="3">
    <location>
        <begin position="469"/>
        <end position="554"/>
    </location>
</feature>
<feature type="compositionally biased region" description="Low complexity" evidence="3">
    <location>
        <begin position="814"/>
        <end position="830"/>
    </location>
</feature>
<feature type="compositionally biased region" description="Basic and acidic residues" evidence="3">
    <location>
        <begin position="522"/>
        <end position="554"/>
    </location>
</feature>
<feature type="region of interest" description="Disordered" evidence="3">
    <location>
        <begin position="389"/>
        <end position="450"/>
    </location>
</feature>
<keyword evidence="2" id="KW-0768">Sushi</keyword>
<feature type="region of interest" description="Disordered" evidence="3">
    <location>
        <begin position="154"/>
        <end position="284"/>
    </location>
</feature>
<feature type="compositionally biased region" description="Polar residues" evidence="3">
    <location>
        <begin position="476"/>
        <end position="488"/>
    </location>
</feature>
<dbReference type="Gene3D" id="2.10.70.10">
    <property type="entry name" value="Complement Module, domain 1"/>
    <property type="match status" value="1"/>
</dbReference>
<proteinExistence type="predicted"/>
<keyword evidence="4" id="KW-1133">Transmembrane helix</keyword>
<evidence type="ECO:0000259" key="5">
    <source>
        <dbReference type="PROSITE" id="PS50923"/>
    </source>
</evidence>
<dbReference type="Proteomes" id="UP001283361">
    <property type="component" value="Unassembled WGS sequence"/>
</dbReference>
<evidence type="ECO:0000256" key="3">
    <source>
        <dbReference type="SAM" id="MobiDB-lite"/>
    </source>
</evidence>
<dbReference type="PROSITE" id="PS50923">
    <property type="entry name" value="SUSHI"/>
    <property type="match status" value="1"/>
</dbReference>
<evidence type="ECO:0000256" key="1">
    <source>
        <dbReference type="ARBA" id="ARBA00023157"/>
    </source>
</evidence>
<evidence type="ECO:0000313" key="7">
    <source>
        <dbReference type="Proteomes" id="UP001283361"/>
    </source>
</evidence>
<dbReference type="InterPro" id="IPR035976">
    <property type="entry name" value="Sushi/SCR/CCP_sf"/>
</dbReference>